<keyword evidence="3" id="KW-1185">Reference proteome</keyword>
<dbReference type="PANTHER" id="PTHR38011">
    <property type="entry name" value="DIHYDROFOLATE REDUCTASE FAMILY PROTEIN (AFU_ORTHOLOGUE AFUA_8G06820)"/>
    <property type="match status" value="1"/>
</dbReference>
<dbReference type="InterPro" id="IPR050765">
    <property type="entry name" value="Riboflavin_Biosynth_HTPR"/>
</dbReference>
<feature type="domain" description="Bacterial bifunctional deaminase-reductase C-terminal" evidence="1">
    <location>
        <begin position="5"/>
        <end position="167"/>
    </location>
</feature>
<evidence type="ECO:0000259" key="1">
    <source>
        <dbReference type="Pfam" id="PF01872"/>
    </source>
</evidence>
<dbReference type="SUPFAM" id="SSF53597">
    <property type="entry name" value="Dihydrofolate reductase-like"/>
    <property type="match status" value="1"/>
</dbReference>
<dbReference type="Gene3D" id="3.40.430.10">
    <property type="entry name" value="Dihydrofolate Reductase, subunit A"/>
    <property type="match status" value="1"/>
</dbReference>
<reference evidence="2 3" key="1">
    <citation type="submission" date="2016-10" db="EMBL/GenBank/DDBJ databases">
        <authorList>
            <person name="de Groot N.N."/>
        </authorList>
    </citation>
    <scope>NUCLEOTIDE SEQUENCE [LARGE SCALE GENOMIC DNA]</scope>
    <source>
        <strain evidence="2 3">DSM 23142</strain>
    </source>
</reference>
<dbReference type="Pfam" id="PF01872">
    <property type="entry name" value="RibD_C"/>
    <property type="match status" value="1"/>
</dbReference>
<dbReference type="AlphaFoldDB" id="A0A1G7YV38"/>
<gene>
    <name evidence="2" type="ORF">SAMN04489810_1860</name>
</gene>
<dbReference type="OrthoDB" id="195113at2"/>
<dbReference type="Proteomes" id="UP000199009">
    <property type="component" value="Chromosome I"/>
</dbReference>
<sequence length="193" mass="20817">MRRLVYYVATTLDGFIASPDRTDPSGADFFAMTPDLLEHIVQHFPETLPAAARQALGVDGAAVVFDTVVEGRRSYQVGLDAGVADAYPHLRHVVFSRSMKTSPDSAVELVDSDPVEFVARLKEEPGMDIWLVGGGALAAALLPQIDRLVLKLNPSVIGSGVPLFDGPFAPNLFRPVEEVSLAGGVRVVTYDRR</sequence>
<proteinExistence type="predicted"/>
<evidence type="ECO:0000313" key="3">
    <source>
        <dbReference type="Proteomes" id="UP000199009"/>
    </source>
</evidence>
<dbReference type="GO" id="GO:0009231">
    <property type="term" value="P:riboflavin biosynthetic process"/>
    <property type="evidence" value="ECO:0007669"/>
    <property type="project" value="InterPro"/>
</dbReference>
<dbReference type="GO" id="GO:0008703">
    <property type="term" value="F:5-amino-6-(5-phosphoribosylamino)uracil reductase activity"/>
    <property type="evidence" value="ECO:0007669"/>
    <property type="project" value="InterPro"/>
</dbReference>
<dbReference type="PANTHER" id="PTHR38011:SF11">
    <property type="entry name" value="2,5-DIAMINO-6-RIBOSYLAMINO-4(3H)-PYRIMIDINONE 5'-PHOSPHATE REDUCTASE"/>
    <property type="match status" value="1"/>
</dbReference>
<accession>A0A1G7YV38</accession>
<dbReference type="InterPro" id="IPR024072">
    <property type="entry name" value="DHFR-like_dom_sf"/>
</dbReference>
<protein>
    <submittedName>
        <fullName evidence="2">Dihydrofolate reductase</fullName>
    </submittedName>
</protein>
<dbReference type="STRING" id="370764.SAMN04489810_1860"/>
<dbReference type="InterPro" id="IPR002734">
    <property type="entry name" value="RibDG_C"/>
</dbReference>
<evidence type="ECO:0000313" key="2">
    <source>
        <dbReference type="EMBL" id="SDH00205.1"/>
    </source>
</evidence>
<dbReference type="EMBL" id="LT629692">
    <property type="protein sequence ID" value="SDH00205.1"/>
    <property type="molecule type" value="Genomic_DNA"/>
</dbReference>
<name>A0A1G7YV38_9MICO</name>
<organism evidence="2 3">
    <name type="scientific">Microbacterium pygmaeum</name>
    <dbReference type="NCBI Taxonomy" id="370764"/>
    <lineage>
        <taxon>Bacteria</taxon>
        <taxon>Bacillati</taxon>
        <taxon>Actinomycetota</taxon>
        <taxon>Actinomycetes</taxon>
        <taxon>Micrococcales</taxon>
        <taxon>Microbacteriaceae</taxon>
        <taxon>Microbacterium</taxon>
    </lineage>
</organism>